<evidence type="ECO:0000313" key="2">
    <source>
        <dbReference type="Proteomes" id="UP000001861"/>
    </source>
</evidence>
<dbReference type="RefSeq" id="XP_001836100.1">
    <property type="nucleotide sequence ID" value="XM_001836048.1"/>
</dbReference>
<dbReference type="InParanoid" id="A8NSV5"/>
<dbReference type="OrthoDB" id="185373at2759"/>
<accession>A8NSV5</accession>
<reference evidence="1 2" key="1">
    <citation type="journal article" date="2010" name="Proc. Natl. Acad. Sci. U.S.A.">
        <title>Insights into evolution of multicellular fungi from the assembled chromosomes of the mushroom Coprinopsis cinerea (Coprinus cinereus).</title>
        <authorList>
            <person name="Stajich J.E."/>
            <person name="Wilke S.K."/>
            <person name="Ahren D."/>
            <person name="Au C.H."/>
            <person name="Birren B.W."/>
            <person name="Borodovsky M."/>
            <person name="Burns C."/>
            <person name="Canback B."/>
            <person name="Casselton L.A."/>
            <person name="Cheng C.K."/>
            <person name="Deng J."/>
            <person name="Dietrich F.S."/>
            <person name="Fargo D.C."/>
            <person name="Farman M.L."/>
            <person name="Gathman A.C."/>
            <person name="Goldberg J."/>
            <person name="Guigo R."/>
            <person name="Hoegger P.J."/>
            <person name="Hooker J.B."/>
            <person name="Huggins A."/>
            <person name="James T.Y."/>
            <person name="Kamada T."/>
            <person name="Kilaru S."/>
            <person name="Kodira C."/>
            <person name="Kues U."/>
            <person name="Kupfer D."/>
            <person name="Kwan H.S."/>
            <person name="Lomsadze A."/>
            <person name="Li W."/>
            <person name="Lilly W.W."/>
            <person name="Ma L.J."/>
            <person name="Mackey A.J."/>
            <person name="Manning G."/>
            <person name="Martin F."/>
            <person name="Muraguchi H."/>
            <person name="Natvig D.O."/>
            <person name="Palmerini H."/>
            <person name="Ramesh M.A."/>
            <person name="Rehmeyer C.J."/>
            <person name="Roe B.A."/>
            <person name="Shenoy N."/>
            <person name="Stanke M."/>
            <person name="Ter-Hovhannisyan V."/>
            <person name="Tunlid A."/>
            <person name="Velagapudi R."/>
            <person name="Vision T.J."/>
            <person name="Zeng Q."/>
            <person name="Zolan M.E."/>
            <person name="Pukkila P.J."/>
        </authorList>
    </citation>
    <scope>NUCLEOTIDE SEQUENCE [LARGE SCALE GENOMIC DNA]</scope>
    <source>
        <strain evidence="2">Okayama-7 / 130 / ATCC MYA-4618 / FGSC 9003</strain>
    </source>
</reference>
<dbReference type="AlphaFoldDB" id="A8NSV5"/>
<keyword evidence="2" id="KW-1185">Reference proteome</keyword>
<sequence>MFSRIRCARALPRSLVRSYSEKKFNQRLVDIMENGQNWLLSWAIYDVHASSKLPLGFDRLLKALRYQRSPFIWKALSDASPREVIENPAALCQLVSRAVANNNLELALQYLHTLRSKKHPVNWETVAPLVYLAASRNEARLAIDIAVWFEEHSGVKLGKRVWLECLIASAFIRYDEGLETCWKRIANGREMPEFGSSRLEVVNAAKKLMAS</sequence>
<comment type="caution">
    <text evidence="1">The sequence shown here is derived from an EMBL/GenBank/DDBJ whole genome shotgun (WGS) entry which is preliminary data.</text>
</comment>
<name>A8NSV5_COPC7</name>
<protein>
    <recommendedName>
        <fullName evidence="3">Pentatricopeptide repeat-containing protein</fullName>
    </recommendedName>
</protein>
<evidence type="ECO:0000313" key="1">
    <source>
        <dbReference type="EMBL" id="EAU85702.1"/>
    </source>
</evidence>
<gene>
    <name evidence="1" type="ORF">CC1G_12259</name>
</gene>
<dbReference type="STRING" id="240176.A8NSV5"/>
<evidence type="ECO:0008006" key="3">
    <source>
        <dbReference type="Google" id="ProtNLM"/>
    </source>
</evidence>
<dbReference type="Proteomes" id="UP000001861">
    <property type="component" value="Unassembled WGS sequence"/>
</dbReference>
<dbReference type="KEGG" id="cci:CC1G_12259"/>
<dbReference type="VEuPathDB" id="FungiDB:CC1G_12259"/>
<organism evidence="1 2">
    <name type="scientific">Coprinopsis cinerea (strain Okayama-7 / 130 / ATCC MYA-4618 / FGSC 9003)</name>
    <name type="common">Inky cap fungus</name>
    <name type="synonym">Hormographiella aspergillata</name>
    <dbReference type="NCBI Taxonomy" id="240176"/>
    <lineage>
        <taxon>Eukaryota</taxon>
        <taxon>Fungi</taxon>
        <taxon>Dikarya</taxon>
        <taxon>Basidiomycota</taxon>
        <taxon>Agaricomycotina</taxon>
        <taxon>Agaricomycetes</taxon>
        <taxon>Agaricomycetidae</taxon>
        <taxon>Agaricales</taxon>
        <taxon>Agaricineae</taxon>
        <taxon>Psathyrellaceae</taxon>
        <taxon>Coprinopsis</taxon>
    </lineage>
</organism>
<proteinExistence type="predicted"/>
<dbReference type="GeneID" id="6012648"/>
<dbReference type="EMBL" id="AACS02000008">
    <property type="protein sequence ID" value="EAU85702.1"/>
    <property type="molecule type" value="Genomic_DNA"/>
</dbReference>